<dbReference type="SUPFAM" id="SSF55729">
    <property type="entry name" value="Acyl-CoA N-acyltransferases (Nat)"/>
    <property type="match status" value="1"/>
</dbReference>
<feature type="domain" description="N-acetyltransferase" evidence="1">
    <location>
        <begin position="16"/>
        <end position="184"/>
    </location>
</feature>
<organism evidence="2 3">
    <name type="scientific">Actinomadura namibiensis</name>
    <dbReference type="NCBI Taxonomy" id="182080"/>
    <lineage>
        <taxon>Bacteria</taxon>
        <taxon>Bacillati</taxon>
        <taxon>Actinomycetota</taxon>
        <taxon>Actinomycetes</taxon>
        <taxon>Streptosporangiales</taxon>
        <taxon>Thermomonosporaceae</taxon>
        <taxon>Actinomadura</taxon>
    </lineage>
</organism>
<dbReference type="PROSITE" id="PS51186">
    <property type="entry name" value="GNAT"/>
    <property type="match status" value="1"/>
</dbReference>
<comment type="caution">
    <text evidence="2">The sequence shown here is derived from an EMBL/GenBank/DDBJ whole genome shotgun (WGS) entry which is preliminary data.</text>
</comment>
<keyword evidence="3" id="KW-1185">Reference proteome</keyword>
<dbReference type="Gene3D" id="3.40.630.30">
    <property type="match status" value="1"/>
</dbReference>
<dbReference type="Proteomes" id="UP000572680">
    <property type="component" value="Unassembled WGS sequence"/>
</dbReference>
<reference evidence="2 3" key="1">
    <citation type="submission" date="2020-08" db="EMBL/GenBank/DDBJ databases">
        <title>Genomic Encyclopedia of Type Strains, Phase IV (KMG-IV): sequencing the most valuable type-strain genomes for metagenomic binning, comparative biology and taxonomic classification.</title>
        <authorList>
            <person name="Goeker M."/>
        </authorList>
    </citation>
    <scope>NUCLEOTIDE SEQUENCE [LARGE SCALE GENOMIC DNA]</scope>
    <source>
        <strain evidence="2 3">DSM 44197</strain>
    </source>
</reference>
<dbReference type="PANTHER" id="PTHR43610:SF1">
    <property type="entry name" value="N-ACETYLTRANSFERASE DOMAIN-CONTAINING PROTEIN"/>
    <property type="match status" value="1"/>
</dbReference>
<dbReference type="GO" id="GO:0016747">
    <property type="term" value="F:acyltransferase activity, transferring groups other than amino-acyl groups"/>
    <property type="evidence" value="ECO:0007669"/>
    <property type="project" value="InterPro"/>
</dbReference>
<evidence type="ECO:0000313" key="3">
    <source>
        <dbReference type="Proteomes" id="UP000572680"/>
    </source>
</evidence>
<dbReference type="EMBL" id="JACJIA010000009">
    <property type="protein sequence ID" value="MBA8954530.1"/>
    <property type="molecule type" value="Genomic_DNA"/>
</dbReference>
<keyword evidence="2" id="KW-0808">Transferase</keyword>
<proteinExistence type="predicted"/>
<evidence type="ECO:0000259" key="1">
    <source>
        <dbReference type="PROSITE" id="PS51186"/>
    </source>
</evidence>
<gene>
    <name evidence="2" type="ORF">HNR61_006187</name>
</gene>
<dbReference type="InterPro" id="IPR000182">
    <property type="entry name" value="GNAT_dom"/>
</dbReference>
<accession>A0A7W3LUH9</accession>
<sequence length="211" mass="23724">MSDAWYERPALFGRHVRLEPLTPDHAEGLFEAGRDPGVWTWLNEVRPADVAGSRALVEKALTAHRARRQVPWAQVDAVTGEVAGVTSYYDVTPEHRGVAIGHTWLGSRWHRTGVNTEAKLLLLERAFDELGAIRVTWHTHARNERSRRAIERLGARFEGIHRRHRIRPDGSLRDTAVYSMIDTEWPEARAALRARLAAGPVSPGRGAAARR</sequence>
<dbReference type="RefSeq" id="WP_182846594.1">
    <property type="nucleotide sequence ID" value="NZ_BAAALP010000011.1"/>
</dbReference>
<protein>
    <submittedName>
        <fullName evidence="2">RimJ/RimL family protein N-acetyltransferase</fullName>
    </submittedName>
</protein>
<dbReference type="PANTHER" id="PTHR43610">
    <property type="entry name" value="BLL6696 PROTEIN"/>
    <property type="match status" value="1"/>
</dbReference>
<dbReference type="InterPro" id="IPR016181">
    <property type="entry name" value="Acyl_CoA_acyltransferase"/>
</dbReference>
<evidence type="ECO:0000313" key="2">
    <source>
        <dbReference type="EMBL" id="MBA8954530.1"/>
    </source>
</evidence>
<name>A0A7W3LUH9_ACTNM</name>
<dbReference type="Pfam" id="PF13302">
    <property type="entry name" value="Acetyltransf_3"/>
    <property type="match status" value="1"/>
</dbReference>
<dbReference type="AlphaFoldDB" id="A0A7W3LUH9"/>